<dbReference type="InterPro" id="IPR021717">
    <property type="entry name" value="Nucleoporin_Nup160"/>
</dbReference>
<feature type="domain" description="Nucleoporin Nup120/160 beta-propeller" evidence="4">
    <location>
        <begin position="12"/>
        <end position="124"/>
    </location>
</feature>
<comment type="subcellular location">
    <subcellularLocation>
        <location evidence="1">Nucleus</location>
    </subcellularLocation>
</comment>
<dbReference type="InterPro" id="IPR059141">
    <property type="entry name" value="Beta-prop_Nup120_160"/>
</dbReference>
<dbReference type="Pfam" id="PF17238">
    <property type="entry name" value="NUP160_helical_2"/>
    <property type="match status" value="1"/>
</dbReference>
<dbReference type="AlphaFoldDB" id="A0AAW0IMK0"/>
<evidence type="ECO:0000259" key="5">
    <source>
        <dbReference type="Pfam" id="PF17238"/>
    </source>
</evidence>
<dbReference type="EMBL" id="PKMF04000988">
    <property type="protein sequence ID" value="KAK7815663.1"/>
    <property type="molecule type" value="Genomic_DNA"/>
</dbReference>
<evidence type="ECO:0000313" key="6">
    <source>
        <dbReference type="EMBL" id="KAK7815663.1"/>
    </source>
</evidence>
<evidence type="ECO:0000256" key="2">
    <source>
        <dbReference type="ARBA" id="ARBA00022448"/>
    </source>
</evidence>
<evidence type="ECO:0000259" key="4">
    <source>
        <dbReference type="Pfam" id="PF11715"/>
    </source>
</evidence>
<accession>A0AAW0IMK0</accession>
<dbReference type="GO" id="GO:0017056">
    <property type="term" value="F:structural constituent of nuclear pore"/>
    <property type="evidence" value="ECO:0007669"/>
    <property type="project" value="TreeGrafter"/>
</dbReference>
<dbReference type="Pfam" id="PF11715">
    <property type="entry name" value="Beta-prop_Nup120_160"/>
    <property type="match status" value="1"/>
</dbReference>
<evidence type="ECO:0000313" key="7">
    <source>
        <dbReference type="Proteomes" id="UP000237347"/>
    </source>
</evidence>
<feature type="domain" description="NUP160 helical" evidence="5">
    <location>
        <begin position="193"/>
        <end position="386"/>
    </location>
</feature>
<evidence type="ECO:0000256" key="3">
    <source>
        <dbReference type="ARBA" id="ARBA00023242"/>
    </source>
</evidence>
<keyword evidence="2" id="KW-0813">Transport</keyword>
<dbReference type="PANTHER" id="PTHR21286:SF0">
    <property type="entry name" value="NUCLEAR PORE COMPLEX PROTEIN NUP160"/>
    <property type="match status" value="1"/>
</dbReference>
<sequence length="588" mass="66366">MHLQDHIVPFVSSIFLRRLLCPGIHHNMSLRATLLDYNRHWSDSEFQSLTADGLKKEILSLIEHEGSTENSSVFYCWKNFCTRYYHNWCKNNAPCGLFVDSSSGAIGLIRKNSFSLFRCMEDIERLISGILEILAFCEVDLILCSIVFGQFSIVIHCHPLPPFSLLELFLIILFHICILLGSSDELGDRLSTGLDLFDDDLESEILLEVFRCVIRISQQLGKTASAIFYESLVSAPVISSEEILPCVSKILVTGYSSSAAMLHISDIGADIAWEKKVADHKNLRKFSIDMLVSLHALCKRADTWGIVLNVIEKFLKFIVPRKIIHNLDAGTPSSINAVTLVQATSQISQVMFETAMDILLFLTYLVNISGQIHMCHDDISRIQLEMIPMIEEIVSEWLIVHFFATTPSQPAAIEDFSLQLSSLQIDSNMGKRSWNEKLGKCHFTLAFILLLNMQSLPGGHTLLSSRCLPNPHDISNSIQDFTSWIIWGKSGEPSSFLSHSKELALILLRHGQYDAAKYILTMVEAHLRKEKTSQSIQDSDSQWCILHHLLGCCFLAQAQYASHGMMKEKKVNEAVCCFFRYSIFSKTS</sequence>
<keyword evidence="3" id="KW-0539">Nucleus</keyword>
<evidence type="ECO:0000256" key="1">
    <source>
        <dbReference type="ARBA" id="ARBA00004123"/>
    </source>
</evidence>
<gene>
    <name evidence="6" type="primary">NUP160_1</name>
    <name evidence="6" type="ORF">CFP56_001255</name>
</gene>
<reference evidence="6 7" key="1">
    <citation type="journal article" date="2018" name="Sci. Data">
        <title>The draft genome sequence of cork oak.</title>
        <authorList>
            <person name="Ramos A.M."/>
            <person name="Usie A."/>
            <person name="Barbosa P."/>
            <person name="Barros P.M."/>
            <person name="Capote T."/>
            <person name="Chaves I."/>
            <person name="Simoes F."/>
            <person name="Abreu I."/>
            <person name="Carrasquinho I."/>
            <person name="Faro C."/>
            <person name="Guimaraes J.B."/>
            <person name="Mendonca D."/>
            <person name="Nobrega F."/>
            <person name="Rodrigues L."/>
            <person name="Saibo N.J.M."/>
            <person name="Varela M.C."/>
            <person name="Egas C."/>
            <person name="Matos J."/>
            <person name="Miguel C.M."/>
            <person name="Oliveira M.M."/>
            <person name="Ricardo C.P."/>
            <person name="Goncalves S."/>
        </authorList>
    </citation>
    <scope>NUCLEOTIDE SEQUENCE [LARGE SCALE GENOMIC DNA]</scope>
    <source>
        <strain evidence="7">cv. HL8</strain>
    </source>
</reference>
<dbReference type="InterPro" id="IPR035192">
    <property type="entry name" value="NUP160_hel_plant"/>
</dbReference>
<keyword evidence="7" id="KW-1185">Reference proteome</keyword>
<proteinExistence type="predicted"/>
<organism evidence="6 7">
    <name type="scientific">Quercus suber</name>
    <name type="common">Cork oak</name>
    <dbReference type="NCBI Taxonomy" id="58331"/>
    <lineage>
        <taxon>Eukaryota</taxon>
        <taxon>Viridiplantae</taxon>
        <taxon>Streptophyta</taxon>
        <taxon>Embryophyta</taxon>
        <taxon>Tracheophyta</taxon>
        <taxon>Spermatophyta</taxon>
        <taxon>Magnoliopsida</taxon>
        <taxon>eudicotyledons</taxon>
        <taxon>Gunneridae</taxon>
        <taxon>Pentapetalae</taxon>
        <taxon>rosids</taxon>
        <taxon>fabids</taxon>
        <taxon>Fagales</taxon>
        <taxon>Fagaceae</taxon>
        <taxon>Quercus</taxon>
    </lineage>
</organism>
<dbReference type="Proteomes" id="UP000237347">
    <property type="component" value="Unassembled WGS sequence"/>
</dbReference>
<dbReference type="GO" id="GO:0005643">
    <property type="term" value="C:nuclear pore"/>
    <property type="evidence" value="ECO:0007669"/>
    <property type="project" value="UniProtKB-ARBA"/>
</dbReference>
<comment type="caution">
    <text evidence="6">The sequence shown here is derived from an EMBL/GenBank/DDBJ whole genome shotgun (WGS) entry which is preliminary data.</text>
</comment>
<name>A0AAW0IMK0_QUESU</name>
<dbReference type="PANTHER" id="PTHR21286">
    <property type="entry name" value="NUCLEAR PORE COMPLEX PROTEIN NUP160"/>
    <property type="match status" value="1"/>
</dbReference>
<protein>
    <submittedName>
        <fullName evidence="6">Nuclear pore complex protein nup160</fullName>
    </submittedName>
</protein>